<evidence type="ECO:0000256" key="1">
    <source>
        <dbReference type="SAM" id="MobiDB-lite"/>
    </source>
</evidence>
<evidence type="ECO:0000313" key="4">
    <source>
        <dbReference type="Proteomes" id="UP000564885"/>
    </source>
</evidence>
<feature type="compositionally biased region" description="Basic and acidic residues" evidence="1">
    <location>
        <begin position="72"/>
        <end position="82"/>
    </location>
</feature>
<feature type="chain" id="PRO_5032901412" description="Phospholipase A2 domain-containing protein" evidence="2">
    <location>
        <begin position="22"/>
        <end position="176"/>
    </location>
</feature>
<dbReference type="Proteomes" id="UP000564885">
    <property type="component" value="Unassembled WGS sequence"/>
</dbReference>
<evidence type="ECO:0000313" key="3">
    <source>
        <dbReference type="EMBL" id="NNM72118.1"/>
    </source>
</evidence>
<accession>A0A849I428</accession>
<keyword evidence="4" id="KW-1185">Reference proteome</keyword>
<comment type="caution">
    <text evidence="3">The sequence shown here is derived from an EMBL/GenBank/DDBJ whole genome shotgun (WGS) entry which is preliminary data.</text>
</comment>
<feature type="signal peptide" evidence="2">
    <location>
        <begin position="1"/>
        <end position="21"/>
    </location>
</feature>
<dbReference type="Gene3D" id="1.20.90.10">
    <property type="entry name" value="Phospholipase A2 domain"/>
    <property type="match status" value="1"/>
</dbReference>
<keyword evidence="2" id="KW-0732">Signal</keyword>
<dbReference type="RefSeq" id="WP_171217619.1">
    <property type="nucleotide sequence ID" value="NZ_JABEPP010000002.1"/>
</dbReference>
<sequence>MTRWIRALALVASLVPLGAAAQQEHPLPDETTDAGALQYDAPVAAQTPDKPLVPSFQKKPSRAGGPANELNTGDRRSHERLPGGDVAATVTGADLFHGNFCGRGNRGDELLSTDPLDEVCKRHDECFDLTNRSCSCNETLRLEAYRVAELKTVSRELRARAAGILQAAPAIPCRAP</sequence>
<organism evidence="3 4">
    <name type="scientific">Enterovirga aerilata</name>
    <dbReference type="NCBI Taxonomy" id="2730920"/>
    <lineage>
        <taxon>Bacteria</taxon>
        <taxon>Pseudomonadati</taxon>
        <taxon>Pseudomonadota</taxon>
        <taxon>Alphaproteobacteria</taxon>
        <taxon>Hyphomicrobiales</taxon>
        <taxon>Methylobacteriaceae</taxon>
        <taxon>Enterovirga</taxon>
    </lineage>
</organism>
<dbReference type="GO" id="GO:0004623">
    <property type="term" value="F:phospholipase A2 activity"/>
    <property type="evidence" value="ECO:0007669"/>
    <property type="project" value="InterPro"/>
</dbReference>
<evidence type="ECO:0008006" key="5">
    <source>
        <dbReference type="Google" id="ProtNLM"/>
    </source>
</evidence>
<dbReference type="AlphaFoldDB" id="A0A849I428"/>
<proteinExistence type="predicted"/>
<gene>
    <name evidence="3" type="ORF">HJG44_06880</name>
</gene>
<evidence type="ECO:0000256" key="2">
    <source>
        <dbReference type="SAM" id="SignalP"/>
    </source>
</evidence>
<feature type="region of interest" description="Disordered" evidence="1">
    <location>
        <begin position="44"/>
        <end position="82"/>
    </location>
</feature>
<dbReference type="SUPFAM" id="SSF48619">
    <property type="entry name" value="Phospholipase A2, PLA2"/>
    <property type="match status" value="1"/>
</dbReference>
<dbReference type="InterPro" id="IPR036444">
    <property type="entry name" value="PLipase_A2_dom_sf"/>
</dbReference>
<dbReference type="GO" id="GO:0050482">
    <property type="term" value="P:arachidonate secretion"/>
    <property type="evidence" value="ECO:0007669"/>
    <property type="project" value="InterPro"/>
</dbReference>
<dbReference type="EMBL" id="JABEPP010000002">
    <property type="protein sequence ID" value="NNM72118.1"/>
    <property type="molecule type" value="Genomic_DNA"/>
</dbReference>
<reference evidence="3 4" key="1">
    <citation type="submission" date="2020-04" db="EMBL/GenBank/DDBJ databases">
        <title>Enterovirga sp. isolate from soil.</title>
        <authorList>
            <person name="Chea S."/>
            <person name="Kim D.-U."/>
        </authorList>
    </citation>
    <scope>NUCLEOTIDE SEQUENCE [LARGE SCALE GENOMIC DNA]</scope>
    <source>
        <strain evidence="3 4">DB1703</strain>
    </source>
</reference>
<protein>
    <recommendedName>
        <fullName evidence="5">Phospholipase A2 domain-containing protein</fullName>
    </recommendedName>
</protein>
<dbReference type="GO" id="GO:0006644">
    <property type="term" value="P:phospholipid metabolic process"/>
    <property type="evidence" value="ECO:0007669"/>
    <property type="project" value="InterPro"/>
</dbReference>
<name>A0A849I428_9HYPH</name>